<protein>
    <submittedName>
        <fullName evidence="1">Uncharacterized protein</fullName>
    </submittedName>
</protein>
<accession>A0A0C9XPG4</accession>
<dbReference type="AlphaFoldDB" id="A0A0C9XPG4"/>
<name>A0A0C9XPG4_9AGAM</name>
<dbReference type="Proteomes" id="UP000054018">
    <property type="component" value="Unassembled WGS sequence"/>
</dbReference>
<gene>
    <name evidence="1" type="ORF">PISMIDRAFT_17416</name>
</gene>
<proteinExistence type="predicted"/>
<sequence>MDEQYKNEAFDGRLRVLTHRKLTRSLQSKQVDGSQLVFAVQNLDDVTDKLTVDFYKYVNIIPTPDRSISQ</sequence>
<reference evidence="1 2" key="1">
    <citation type="submission" date="2014-04" db="EMBL/GenBank/DDBJ databases">
        <authorList>
            <consortium name="DOE Joint Genome Institute"/>
            <person name="Kuo A."/>
            <person name="Kohler A."/>
            <person name="Costa M.D."/>
            <person name="Nagy L.G."/>
            <person name="Floudas D."/>
            <person name="Copeland A."/>
            <person name="Barry K.W."/>
            <person name="Cichocki N."/>
            <person name="Veneault-Fourrey C."/>
            <person name="LaButti K."/>
            <person name="Lindquist E.A."/>
            <person name="Lipzen A."/>
            <person name="Lundell T."/>
            <person name="Morin E."/>
            <person name="Murat C."/>
            <person name="Sun H."/>
            <person name="Tunlid A."/>
            <person name="Henrissat B."/>
            <person name="Grigoriev I.V."/>
            <person name="Hibbett D.S."/>
            <person name="Martin F."/>
            <person name="Nordberg H.P."/>
            <person name="Cantor M.N."/>
            <person name="Hua S.X."/>
        </authorList>
    </citation>
    <scope>NUCLEOTIDE SEQUENCE [LARGE SCALE GENOMIC DNA]</scope>
    <source>
        <strain evidence="1 2">441</strain>
    </source>
</reference>
<dbReference type="EMBL" id="KN833947">
    <property type="protein sequence ID" value="KIK14270.1"/>
    <property type="molecule type" value="Genomic_DNA"/>
</dbReference>
<reference evidence="2" key="2">
    <citation type="submission" date="2015-01" db="EMBL/GenBank/DDBJ databases">
        <title>Evolutionary Origins and Diversification of the Mycorrhizal Mutualists.</title>
        <authorList>
            <consortium name="DOE Joint Genome Institute"/>
            <consortium name="Mycorrhizal Genomics Consortium"/>
            <person name="Kohler A."/>
            <person name="Kuo A."/>
            <person name="Nagy L.G."/>
            <person name="Floudas D."/>
            <person name="Copeland A."/>
            <person name="Barry K.W."/>
            <person name="Cichocki N."/>
            <person name="Veneault-Fourrey C."/>
            <person name="LaButti K."/>
            <person name="Lindquist E.A."/>
            <person name="Lipzen A."/>
            <person name="Lundell T."/>
            <person name="Morin E."/>
            <person name="Murat C."/>
            <person name="Riley R."/>
            <person name="Ohm R."/>
            <person name="Sun H."/>
            <person name="Tunlid A."/>
            <person name="Henrissat B."/>
            <person name="Grigoriev I.V."/>
            <person name="Hibbett D.S."/>
            <person name="Martin F."/>
        </authorList>
    </citation>
    <scope>NUCLEOTIDE SEQUENCE [LARGE SCALE GENOMIC DNA]</scope>
    <source>
        <strain evidence="2">441</strain>
    </source>
</reference>
<organism evidence="1 2">
    <name type="scientific">Pisolithus microcarpus 441</name>
    <dbReference type="NCBI Taxonomy" id="765257"/>
    <lineage>
        <taxon>Eukaryota</taxon>
        <taxon>Fungi</taxon>
        <taxon>Dikarya</taxon>
        <taxon>Basidiomycota</taxon>
        <taxon>Agaricomycotina</taxon>
        <taxon>Agaricomycetes</taxon>
        <taxon>Agaricomycetidae</taxon>
        <taxon>Boletales</taxon>
        <taxon>Sclerodermatineae</taxon>
        <taxon>Pisolithaceae</taxon>
        <taxon>Pisolithus</taxon>
    </lineage>
</organism>
<keyword evidence="2" id="KW-1185">Reference proteome</keyword>
<evidence type="ECO:0000313" key="1">
    <source>
        <dbReference type="EMBL" id="KIK14270.1"/>
    </source>
</evidence>
<evidence type="ECO:0000313" key="2">
    <source>
        <dbReference type="Proteomes" id="UP000054018"/>
    </source>
</evidence>
<dbReference type="HOGENOM" id="CLU_2758764_0_0_1"/>